<evidence type="ECO:0000313" key="1">
    <source>
        <dbReference type="EMBL" id="GGY40859.1"/>
    </source>
</evidence>
<name>A0ABQ3A8K1_9ACTN</name>
<proteinExistence type="predicted"/>
<dbReference type="EMBL" id="BMWE01000019">
    <property type="protein sequence ID" value="GGY40859.1"/>
    <property type="molecule type" value="Genomic_DNA"/>
</dbReference>
<gene>
    <name evidence="1" type="ORF">GCM10010384_54750</name>
</gene>
<sequence length="52" mass="5644">MNNASHPVTRPVATLKTLTVYFYKPSGARAAVHSYTKSGNDRDGNGHITFHG</sequence>
<keyword evidence="2" id="KW-1185">Reference proteome</keyword>
<accession>A0ABQ3A8K1</accession>
<protein>
    <submittedName>
        <fullName evidence="1">Uncharacterized protein</fullName>
    </submittedName>
</protein>
<comment type="caution">
    <text evidence="1">The sequence shown here is derived from an EMBL/GenBank/DDBJ whole genome shotgun (WGS) entry which is preliminary data.</text>
</comment>
<reference evidence="2" key="1">
    <citation type="journal article" date="2019" name="Int. J. Syst. Evol. Microbiol.">
        <title>The Global Catalogue of Microorganisms (GCM) 10K type strain sequencing project: providing services to taxonomists for standard genome sequencing and annotation.</title>
        <authorList>
            <consortium name="The Broad Institute Genomics Platform"/>
            <consortium name="The Broad Institute Genome Sequencing Center for Infectious Disease"/>
            <person name="Wu L."/>
            <person name="Ma J."/>
        </authorList>
    </citation>
    <scope>NUCLEOTIDE SEQUENCE [LARGE SCALE GENOMIC DNA]</scope>
    <source>
        <strain evidence="2">JCM 4957</strain>
    </source>
</reference>
<organism evidence="1 2">
    <name type="scientific">Streptomyces djakartensis</name>
    <dbReference type="NCBI Taxonomy" id="68193"/>
    <lineage>
        <taxon>Bacteria</taxon>
        <taxon>Bacillati</taxon>
        <taxon>Actinomycetota</taxon>
        <taxon>Actinomycetes</taxon>
        <taxon>Kitasatosporales</taxon>
        <taxon>Streptomycetaceae</taxon>
        <taxon>Streptomyces</taxon>
    </lineage>
</organism>
<evidence type="ECO:0000313" key="2">
    <source>
        <dbReference type="Proteomes" id="UP000653308"/>
    </source>
</evidence>
<dbReference type="Proteomes" id="UP000653308">
    <property type="component" value="Unassembled WGS sequence"/>
</dbReference>